<evidence type="ECO:0000313" key="1">
    <source>
        <dbReference type="EMBL" id="PSC72480.1"/>
    </source>
</evidence>
<dbReference type="Proteomes" id="UP000239649">
    <property type="component" value="Unassembled WGS sequence"/>
</dbReference>
<reference evidence="1 2" key="1">
    <citation type="journal article" date="2018" name="Plant J.">
        <title>Genome sequences of Chlorella sorokiniana UTEX 1602 and Micractinium conductrix SAG 241.80: implications to maltose excretion by a green alga.</title>
        <authorList>
            <person name="Arriola M.B."/>
            <person name="Velmurugan N."/>
            <person name="Zhang Y."/>
            <person name="Plunkett M.H."/>
            <person name="Hondzo H."/>
            <person name="Barney B.M."/>
        </authorList>
    </citation>
    <scope>NUCLEOTIDE SEQUENCE [LARGE SCALE GENOMIC DNA]</scope>
    <source>
        <strain evidence="1 2">SAG 241.80</strain>
    </source>
</reference>
<organism evidence="1 2">
    <name type="scientific">Micractinium conductrix</name>
    <dbReference type="NCBI Taxonomy" id="554055"/>
    <lineage>
        <taxon>Eukaryota</taxon>
        <taxon>Viridiplantae</taxon>
        <taxon>Chlorophyta</taxon>
        <taxon>core chlorophytes</taxon>
        <taxon>Trebouxiophyceae</taxon>
        <taxon>Chlorellales</taxon>
        <taxon>Chlorellaceae</taxon>
        <taxon>Chlorella clade</taxon>
        <taxon>Micractinium</taxon>
    </lineage>
</organism>
<proteinExistence type="predicted"/>
<comment type="caution">
    <text evidence="1">The sequence shown here is derived from an EMBL/GenBank/DDBJ whole genome shotgun (WGS) entry which is preliminary data.</text>
</comment>
<accession>A0A2P6VEF1</accession>
<dbReference type="EMBL" id="LHPF02000010">
    <property type="protein sequence ID" value="PSC72480.1"/>
    <property type="molecule type" value="Genomic_DNA"/>
</dbReference>
<keyword evidence="2" id="KW-1185">Reference proteome</keyword>
<gene>
    <name evidence="1" type="ORF">C2E20_4335</name>
</gene>
<evidence type="ECO:0000313" key="2">
    <source>
        <dbReference type="Proteomes" id="UP000239649"/>
    </source>
</evidence>
<name>A0A2P6VEF1_9CHLO</name>
<protein>
    <submittedName>
        <fullName evidence="1">WD40 repeat isoform B</fullName>
    </submittedName>
</protein>
<dbReference type="AlphaFoldDB" id="A0A2P6VEF1"/>
<dbReference type="OrthoDB" id="10477964at2759"/>
<dbReference type="STRING" id="554055.A0A2P6VEF1"/>
<sequence length="212" mass="22201">MHVTQSHLDHFLTVSRALGFELDGWVSRDVEDLPPGGTVTLVLLEDPLLTTQVRNLRRAADNSNRAKELQMEAFLASRASADAPGATRTVLPTTPFADADGQHYVQLDAAVVAGDTVYVGELKTVLGEAAVEDVVMKLVKIRGAVQRGRSPDLAAALQGVTHVKLFLGGDAVRQGLAVQELAEAAAVVGASLVLPSGQALGLASEPAPAVRL</sequence>